<evidence type="ECO:0000256" key="4">
    <source>
        <dbReference type="ARBA" id="ARBA00022801"/>
    </source>
</evidence>
<comment type="cofactor">
    <cofactor evidence="1">
        <name>a divalent metal cation</name>
        <dbReference type="ChEBI" id="CHEBI:60240"/>
    </cofactor>
</comment>
<evidence type="ECO:0000256" key="1">
    <source>
        <dbReference type="ARBA" id="ARBA00001968"/>
    </source>
</evidence>
<comment type="caution">
    <text evidence="8">The sequence shown here is derived from an EMBL/GenBank/DDBJ whole genome shotgun (WGS) entry which is preliminary data.</text>
</comment>
<protein>
    <submittedName>
        <fullName evidence="8">YicC family protein</fullName>
    </submittedName>
</protein>
<dbReference type="PANTHER" id="PTHR30636">
    <property type="entry name" value="UPF0701 PROTEIN YICC"/>
    <property type="match status" value="1"/>
</dbReference>
<comment type="similarity">
    <text evidence="5">Belongs to the YicC/YloC family.</text>
</comment>
<dbReference type="Pfam" id="PF03755">
    <property type="entry name" value="YicC-like_N"/>
    <property type="match status" value="1"/>
</dbReference>
<feature type="domain" description="Endoribonuclease YicC-like N-terminal" evidence="6">
    <location>
        <begin position="9"/>
        <end position="161"/>
    </location>
</feature>
<evidence type="ECO:0000256" key="2">
    <source>
        <dbReference type="ARBA" id="ARBA00022722"/>
    </source>
</evidence>
<dbReference type="Pfam" id="PF08340">
    <property type="entry name" value="YicC-like_C"/>
    <property type="match status" value="1"/>
</dbReference>
<dbReference type="GO" id="GO:0004521">
    <property type="term" value="F:RNA endonuclease activity"/>
    <property type="evidence" value="ECO:0007669"/>
    <property type="project" value="InterPro"/>
</dbReference>
<dbReference type="InterPro" id="IPR013551">
    <property type="entry name" value="YicC-like_C"/>
</dbReference>
<evidence type="ECO:0000259" key="6">
    <source>
        <dbReference type="Pfam" id="PF03755"/>
    </source>
</evidence>
<keyword evidence="3" id="KW-0255">Endonuclease</keyword>
<name>A0A7Y3RKF3_9PROT</name>
<organism evidence="8 9">
    <name type="scientific">Parvularcula mediterranea</name>
    <dbReference type="NCBI Taxonomy" id="2732508"/>
    <lineage>
        <taxon>Bacteria</taxon>
        <taxon>Pseudomonadati</taxon>
        <taxon>Pseudomonadota</taxon>
        <taxon>Alphaproteobacteria</taxon>
        <taxon>Parvularculales</taxon>
        <taxon>Parvularculaceae</taxon>
        <taxon>Parvularcula</taxon>
    </lineage>
</organism>
<keyword evidence="4" id="KW-0378">Hydrolase</keyword>
<dbReference type="EMBL" id="JABFCX010000002">
    <property type="protein sequence ID" value="NNU15191.1"/>
    <property type="molecule type" value="Genomic_DNA"/>
</dbReference>
<feature type="domain" description="Endoribonuclease YicC-like C-terminal" evidence="7">
    <location>
        <begin position="182"/>
        <end position="295"/>
    </location>
</feature>
<keyword evidence="2" id="KW-0540">Nuclease</keyword>
<dbReference type="PANTHER" id="PTHR30636:SF3">
    <property type="entry name" value="UPF0701 PROTEIN YICC"/>
    <property type="match status" value="1"/>
</dbReference>
<accession>A0A7Y3RKF3</accession>
<dbReference type="InterPro" id="IPR005229">
    <property type="entry name" value="YicC/YloC-like"/>
</dbReference>
<dbReference type="RefSeq" id="WP_173196477.1">
    <property type="nucleotide sequence ID" value="NZ_JABFCX010000002.1"/>
</dbReference>
<evidence type="ECO:0000313" key="8">
    <source>
        <dbReference type="EMBL" id="NNU15191.1"/>
    </source>
</evidence>
<gene>
    <name evidence="8" type="ORF">HK107_02480</name>
</gene>
<evidence type="ECO:0000259" key="7">
    <source>
        <dbReference type="Pfam" id="PF08340"/>
    </source>
</evidence>
<evidence type="ECO:0000313" key="9">
    <source>
        <dbReference type="Proteomes" id="UP000536835"/>
    </source>
</evidence>
<dbReference type="GO" id="GO:0016787">
    <property type="term" value="F:hydrolase activity"/>
    <property type="evidence" value="ECO:0007669"/>
    <property type="project" value="UniProtKB-KW"/>
</dbReference>
<proteinExistence type="inferred from homology"/>
<evidence type="ECO:0000256" key="5">
    <source>
        <dbReference type="ARBA" id="ARBA00035648"/>
    </source>
</evidence>
<dbReference type="Proteomes" id="UP000536835">
    <property type="component" value="Unassembled WGS sequence"/>
</dbReference>
<dbReference type="NCBIfam" id="TIGR00255">
    <property type="entry name" value="YicC/YloC family endoribonuclease"/>
    <property type="match status" value="1"/>
</dbReference>
<dbReference type="InterPro" id="IPR013527">
    <property type="entry name" value="YicC-like_N"/>
</dbReference>
<sequence>MSEGAASALQSMTGFGVAEGSSETLGWRWELRSVNGRGLDLKIKLPVGTDPLEPKIREAGRALGRGNAQISLKLDRSEALTGLVVDDEALAAAAAAISKVQLAVDCDKPRPEAILAMRGVLAPPTNDAALTEADLDTLEASFREGLDALLQARRTEGARIAAFLTERCEDMTNRVGSIRNDVAGARDQMAERLRTQLGELLAEHVSPDRIAQEAAMLAIKADVSEELDRLEVHLASFTELLAKGGTPGRRLEFLTQELMREASTLTAKLPTAALKNQGLDLKEMVDSLREQVLNLA</sequence>
<evidence type="ECO:0000256" key="3">
    <source>
        <dbReference type="ARBA" id="ARBA00022759"/>
    </source>
</evidence>
<reference evidence="8 9" key="1">
    <citation type="submission" date="2020-05" db="EMBL/GenBank/DDBJ databases">
        <title>Parvularcula mediterraneae sp. nov., isolated from polypropylene straw from shallow seawater of the seashore of Laganas in Zakynthos island, Greece.</title>
        <authorList>
            <person name="Szabo I."/>
            <person name="Al-Omari J."/>
            <person name="Rado J."/>
            <person name="Szerdahelyi G.S."/>
        </authorList>
    </citation>
    <scope>NUCLEOTIDE SEQUENCE [LARGE SCALE GENOMIC DNA]</scope>
    <source>
        <strain evidence="8 9">ZS-1/3</strain>
    </source>
</reference>
<dbReference type="AlphaFoldDB" id="A0A7Y3RKF3"/>
<keyword evidence="9" id="KW-1185">Reference proteome</keyword>